<gene>
    <name evidence="2" type="ORF">ACFFIC_11265</name>
</gene>
<dbReference type="Pfam" id="PF03401">
    <property type="entry name" value="TctC"/>
    <property type="match status" value="1"/>
</dbReference>
<keyword evidence="3" id="KW-1185">Reference proteome</keyword>
<dbReference type="Gene3D" id="3.40.190.10">
    <property type="entry name" value="Periplasmic binding protein-like II"/>
    <property type="match status" value="1"/>
</dbReference>
<dbReference type="EMBL" id="JBHLVZ010000023">
    <property type="protein sequence ID" value="MFC0386119.1"/>
    <property type="molecule type" value="Genomic_DNA"/>
</dbReference>
<dbReference type="SUPFAM" id="SSF53850">
    <property type="entry name" value="Periplasmic binding protein-like II"/>
    <property type="match status" value="1"/>
</dbReference>
<evidence type="ECO:0000313" key="3">
    <source>
        <dbReference type="Proteomes" id="UP001589789"/>
    </source>
</evidence>
<dbReference type="InterPro" id="IPR042100">
    <property type="entry name" value="Bug_dom1"/>
</dbReference>
<dbReference type="PANTHER" id="PTHR42928">
    <property type="entry name" value="TRICARBOXYLATE-BINDING PROTEIN"/>
    <property type="match status" value="1"/>
</dbReference>
<accession>A0ABV6IR80</accession>
<organism evidence="2 3">
    <name type="scientific">Muricoccus vinaceus</name>
    <dbReference type="NCBI Taxonomy" id="424704"/>
    <lineage>
        <taxon>Bacteria</taxon>
        <taxon>Pseudomonadati</taxon>
        <taxon>Pseudomonadota</taxon>
        <taxon>Alphaproteobacteria</taxon>
        <taxon>Acetobacterales</taxon>
        <taxon>Roseomonadaceae</taxon>
        <taxon>Muricoccus</taxon>
    </lineage>
</organism>
<proteinExistence type="inferred from homology"/>
<dbReference type="RefSeq" id="WP_377050276.1">
    <property type="nucleotide sequence ID" value="NZ_JBHLVZ010000023.1"/>
</dbReference>
<dbReference type="PANTHER" id="PTHR42928:SF5">
    <property type="entry name" value="BLR1237 PROTEIN"/>
    <property type="match status" value="1"/>
</dbReference>
<protein>
    <submittedName>
        <fullName evidence="2">Tripartite tricarboxylate transporter substrate binding protein</fullName>
    </submittedName>
</protein>
<dbReference type="PIRSF" id="PIRSF017082">
    <property type="entry name" value="YflP"/>
    <property type="match status" value="1"/>
</dbReference>
<dbReference type="Proteomes" id="UP001589789">
    <property type="component" value="Unassembled WGS sequence"/>
</dbReference>
<name>A0ABV6IR80_9PROT</name>
<evidence type="ECO:0000256" key="1">
    <source>
        <dbReference type="ARBA" id="ARBA00006987"/>
    </source>
</evidence>
<evidence type="ECO:0000313" key="2">
    <source>
        <dbReference type="EMBL" id="MFC0386119.1"/>
    </source>
</evidence>
<dbReference type="Gene3D" id="3.40.190.150">
    <property type="entry name" value="Bordetella uptake gene, domain 1"/>
    <property type="match status" value="1"/>
</dbReference>
<dbReference type="InterPro" id="IPR005064">
    <property type="entry name" value="BUG"/>
</dbReference>
<comment type="caution">
    <text evidence="2">The sequence shown here is derived from an EMBL/GenBank/DDBJ whole genome shotgun (WGS) entry which is preliminary data.</text>
</comment>
<sequence length="331" mass="33724">MRNGTGTGRRAVLALGAAALPAGRGRVQPSPAWKPPRPVRLVVGFPPGGFTDILARVLAPLLGARLDQSVVVENRGGAAGIIGAEAVARAAPDGTTLLMGHSTANAIVANLAQRLSYDPRTAFAPITLIAAQPHALLVNAAAPHGDIGAFLAAARQAPGRMTYASSGVASVQHVAGEMLRAATGIDVVHVPYRGTGPALADLAGGQVDFVIDGLAGAAPLMGAGRIRALAVSTARRVPRLPDLPTLAEAGAPGFEIRSWFGLFAPAGLSEAAVESLHAAATGALARPEMQRVLEDASAEAGGMPPPAFADFVRGEIARYRDVAARMRIAVE</sequence>
<comment type="similarity">
    <text evidence="1">Belongs to the UPF0065 (bug) family.</text>
</comment>
<reference evidence="2 3" key="1">
    <citation type="submission" date="2024-09" db="EMBL/GenBank/DDBJ databases">
        <authorList>
            <person name="Sun Q."/>
            <person name="Mori K."/>
        </authorList>
    </citation>
    <scope>NUCLEOTIDE SEQUENCE [LARGE SCALE GENOMIC DNA]</scope>
    <source>
        <strain evidence="2 3">CCM 7468</strain>
    </source>
</reference>
<dbReference type="CDD" id="cd13578">
    <property type="entry name" value="PBP2_Bug27"/>
    <property type="match status" value="1"/>
</dbReference>